<evidence type="ECO:0000313" key="1">
    <source>
        <dbReference type="EMBL" id="KAI5668204.1"/>
    </source>
</evidence>
<proteinExistence type="predicted"/>
<comment type="caution">
    <text evidence="1">The sequence shown here is derived from an EMBL/GenBank/DDBJ whole genome shotgun (WGS) entry which is preliminary data.</text>
</comment>
<evidence type="ECO:0000313" key="2">
    <source>
        <dbReference type="Proteomes" id="UP001060085"/>
    </source>
</evidence>
<accession>A0ACC0B6C5</accession>
<gene>
    <name evidence="1" type="ORF">M9H77_18057</name>
</gene>
<dbReference type="EMBL" id="CM044704">
    <property type="protein sequence ID" value="KAI5668204.1"/>
    <property type="molecule type" value="Genomic_DNA"/>
</dbReference>
<dbReference type="Proteomes" id="UP001060085">
    <property type="component" value="Linkage Group LG04"/>
</dbReference>
<protein>
    <submittedName>
        <fullName evidence="1">Uncharacterized protein</fullName>
    </submittedName>
</protein>
<reference evidence="2" key="1">
    <citation type="journal article" date="2023" name="Nat. Plants">
        <title>Single-cell RNA sequencing provides a high-resolution roadmap for understanding the multicellular compartmentation of specialized metabolism.</title>
        <authorList>
            <person name="Sun S."/>
            <person name="Shen X."/>
            <person name="Li Y."/>
            <person name="Li Y."/>
            <person name="Wang S."/>
            <person name="Li R."/>
            <person name="Zhang H."/>
            <person name="Shen G."/>
            <person name="Guo B."/>
            <person name="Wei J."/>
            <person name="Xu J."/>
            <person name="St-Pierre B."/>
            <person name="Chen S."/>
            <person name="Sun C."/>
        </authorList>
    </citation>
    <scope>NUCLEOTIDE SEQUENCE [LARGE SCALE GENOMIC DNA]</scope>
</reference>
<name>A0ACC0B6C5_CATRO</name>
<keyword evidence="2" id="KW-1185">Reference proteome</keyword>
<organism evidence="1 2">
    <name type="scientific">Catharanthus roseus</name>
    <name type="common">Madagascar periwinkle</name>
    <name type="synonym">Vinca rosea</name>
    <dbReference type="NCBI Taxonomy" id="4058"/>
    <lineage>
        <taxon>Eukaryota</taxon>
        <taxon>Viridiplantae</taxon>
        <taxon>Streptophyta</taxon>
        <taxon>Embryophyta</taxon>
        <taxon>Tracheophyta</taxon>
        <taxon>Spermatophyta</taxon>
        <taxon>Magnoliopsida</taxon>
        <taxon>eudicotyledons</taxon>
        <taxon>Gunneridae</taxon>
        <taxon>Pentapetalae</taxon>
        <taxon>asterids</taxon>
        <taxon>lamiids</taxon>
        <taxon>Gentianales</taxon>
        <taxon>Apocynaceae</taxon>
        <taxon>Rauvolfioideae</taxon>
        <taxon>Vinceae</taxon>
        <taxon>Catharanthinae</taxon>
        <taxon>Catharanthus</taxon>
    </lineage>
</organism>
<sequence>MHATSAAYCASIRHDHYQPNILRALDSITTVLSINIKSGYRSWGTYQLCLETNLSQKLSMSSEEALLRGTSHIKCNPLTLPNT</sequence>